<evidence type="ECO:0000313" key="2">
    <source>
        <dbReference type="WBParaSite" id="nRc.2.0.1.t46367-RA"/>
    </source>
</evidence>
<proteinExistence type="predicted"/>
<dbReference type="WBParaSite" id="nRc.2.0.1.t46367-RA">
    <property type="protein sequence ID" value="nRc.2.0.1.t46367-RA"/>
    <property type="gene ID" value="nRc.2.0.1.g46367"/>
</dbReference>
<organism evidence="1 2">
    <name type="scientific">Romanomermis culicivorax</name>
    <name type="common">Nematode worm</name>
    <dbReference type="NCBI Taxonomy" id="13658"/>
    <lineage>
        <taxon>Eukaryota</taxon>
        <taxon>Metazoa</taxon>
        <taxon>Ecdysozoa</taxon>
        <taxon>Nematoda</taxon>
        <taxon>Enoplea</taxon>
        <taxon>Dorylaimia</taxon>
        <taxon>Mermithida</taxon>
        <taxon>Mermithoidea</taxon>
        <taxon>Mermithidae</taxon>
        <taxon>Romanomermis</taxon>
    </lineage>
</organism>
<reference evidence="2" key="1">
    <citation type="submission" date="2022-11" db="UniProtKB">
        <authorList>
            <consortium name="WormBaseParasite"/>
        </authorList>
    </citation>
    <scope>IDENTIFICATION</scope>
</reference>
<dbReference type="Proteomes" id="UP000887565">
    <property type="component" value="Unplaced"/>
</dbReference>
<name>A0A915L6G5_ROMCU</name>
<keyword evidence="1" id="KW-1185">Reference proteome</keyword>
<dbReference type="AlphaFoldDB" id="A0A915L6G5"/>
<protein>
    <submittedName>
        <fullName evidence="2">Uncharacterized protein</fullName>
    </submittedName>
</protein>
<accession>A0A915L6G5</accession>
<sequence>MSLNSIIKLRSIFSHFQWIPPSVKRDQVSFEKFFKQKLINYLPAEKLGRKTACDGIFKEANYDLRKFTR</sequence>
<evidence type="ECO:0000313" key="1">
    <source>
        <dbReference type="Proteomes" id="UP000887565"/>
    </source>
</evidence>